<protein>
    <submittedName>
        <fullName evidence="1">Uncharacterized protein</fullName>
    </submittedName>
</protein>
<reference evidence="1" key="1">
    <citation type="journal article" date="2022" name="bioRxiv">
        <title>Sequencing and chromosome-scale assembly of the giantPleurodeles waltlgenome.</title>
        <authorList>
            <person name="Brown T."/>
            <person name="Elewa A."/>
            <person name="Iarovenko S."/>
            <person name="Subramanian E."/>
            <person name="Araus A.J."/>
            <person name="Petzold A."/>
            <person name="Susuki M."/>
            <person name="Suzuki K.-i.T."/>
            <person name="Hayashi T."/>
            <person name="Toyoda A."/>
            <person name="Oliveira C."/>
            <person name="Osipova E."/>
            <person name="Leigh N.D."/>
            <person name="Simon A."/>
            <person name="Yun M.H."/>
        </authorList>
    </citation>
    <scope>NUCLEOTIDE SEQUENCE</scope>
    <source>
        <strain evidence="1">20211129_DDA</strain>
        <tissue evidence="1">Liver</tissue>
    </source>
</reference>
<evidence type="ECO:0000313" key="1">
    <source>
        <dbReference type="EMBL" id="KAJ1216940.1"/>
    </source>
</evidence>
<organism evidence="1 2">
    <name type="scientific">Pleurodeles waltl</name>
    <name type="common">Iberian ribbed newt</name>
    <dbReference type="NCBI Taxonomy" id="8319"/>
    <lineage>
        <taxon>Eukaryota</taxon>
        <taxon>Metazoa</taxon>
        <taxon>Chordata</taxon>
        <taxon>Craniata</taxon>
        <taxon>Vertebrata</taxon>
        <taxon>Euteleostomi</taxon>
        <taxon>Amphibia</taxon>
        <taxon>Batrachia</taxon>
        <taxon>Caudata</taxon>
        <taxon>Salamandroidea</taxon>
        <taxon>Salamandridae</taxon>
        <taxon>Pleurodelinae</taxon>
        <taxon>Pleurodeles</taxon>
    </lineage>
</organism>
<dbReference type="Proteomes" id="UP001066276">
    <property type="component" value="Chromosome 1_1"/>
</dbReference>
<accession>A0AAV7WVY9</accession>
<sequence>MRLLEEAGHLDLAACITAKERGQPPRRAAGGLAAAVQGCMPEHVAHWWTALFGSAAREEVKMWHRVAGLMAERYKTADWLHDGRYGALSDITGHGTMGPAPRERQGRLRAASHIIWRT</sequence>
<evidence type="ECO:0000313" key="2">
    <source>
        <dbReference type="Proteomes" id="UP001066276"/>
    </source>
</evidence>
<proteinExistence type="predicted"/>
<name>A0AAV7WVY9_PLEWA</name>
<dbReference type="EMBL" id="JANPWB010000001">
    <property type="protein sequence ID" value="KAJ1216940.1"/>
    <property type="molecule type" value="Genomic_DNA"/>
</dbReference>
<gene>
    <name evidence="1" type="ORF">NDU88_004538</name>
</gene>
<dbReference type="AlphaFoldDB" id="A0AAV7WVY9"/>
<keyword evidence="2" id="KW-1185">Reference proteome</keyword>
<comment type="caution">
    <text evidence="1">The sequence shown here is derived from an EMBL/GenBank/DDBJ whole genome shotgun (WGS) entry which is preliminary data.</text>
</comment>